<feature type="transmembrane region" description="Helical" evidence="1">
    <location>
        <begin position="225"/>
        <end position="246"/>
    </location>
</feature>
<feature type="transmembrane region" description="Helical" evidence="1">
    <location>
        <begin position="23"/>
        <end position="45"/>
    </location>
</feature>
<feature type="transmembrane region" description="Helical" evidence="1">
    <location>
        <begin position="252"/>
        <end position="274"/>
    </location>
</feature>
<dbReference type="KEGG" id="tje:TJEJU_1194"/>
<protein>
    <recommendedName>
        <fullName evidence="2">CAAX prenyl protease 2/Lysostaphin resistance protein A-like domain-containing protein</fullName>
    </recommendedName>
</protein>
<evidence type="ECO:0000313" key="3">
    <source>
        <dbReference type="EMBL" id="SNR14942.1"/>
    </source>
</evidence>
<feature type="domain" description="CAAX prenyl protease 2/Lysostaphin resistance protein A-like" evidence="2">
    <location>
        <begin position="134"/>
        <end position="237"/>
    </location>
</feature>
<dbReference type="InterPro" id="IPR042150">
    <property type="entry name" value="MmRce1-like"/>
</dbReference>
<accession>A0A238U761</accession>
<dbReference type="GO" id="GO:0080120">
    <property type="term" value="P:CAAX-box protein maturation"/>
    <property type="evidence" value="ECO:0007669"/>
    <property type="project" value="UniProtKB-ARBA"/>
</dbReference>
<feature type="transmembrane region" description="Helical" evidence="1">
    <location>
        <begin position="195"/>
        <end position="218"/>
    </location>
</feature>
<dbReference type="PANTHER" id="PTHR35797">
    <property type="entry name" value="PROTEASE-RELATED"/>
    <property type="match status" value="1"/>
</dbReference>
<dbReference type="PANTHER" id="PTHR35797:SF1">
    <property type="entry name" value="PROTEASE"/>
    <property type="match status" value="1"/>
</dbReference>
<dbReference type="AlphaFoldDB" id="A0A238U761"/>
<feature type="transmembrane region" description="Helical" evidence="1">
    <location>
        <begin position="93"/>
        <end position="112"/>
    </location>
</feature>
<evidence type="ECO:0000256" key="1">
    <source>
        <dbReference type="SAM" id="Phobius"/>
    </source>
</evidence>
<dbReference type="EMBL" id="LT899436">
    <property type="protein sequence ID" value="SNR14942.1"/>
    <property type="molecule type" value="Genomic_DNA"/>
</dbReference>
<feature type="transmembrane region" description="Helical" evidence="1">
    <location>
        <begin position="165"/>
        <end position="183"/>
    </location>
</feature>
<feature type="transmembrane region" description="Helical" evidence="1">
    <location>
        <begin position="132"/>
        <end position="153"/>
    </location>
</feature>
<name>A0A238U761_9FLAO</name>
<keyword evidence="1" id="KW-0472">Membrane</keyword>
<evidence type="ECO:0000259" key="2">
    <source>
        <dbReference type="Pfam" id="PF02517"/>
    </source>
</evidence>
<dbReference type="Pfam" id="PF02517">
    <property type="entry name" value="Rce1-like"/>
    <property type="match status" value="1"/>
</dbReference>
<reference evidence="3 4" key="1">
    <citation type="submission" date="2017-07" db="EMBL/GenBank/DDBJ databases">
        <authorList>
            <person name="Sun Z.S."/>
            <person name="Albrecht U."/>
            <person name="Echele G."/>
            <person name="Lee C.C."/>
        </authorList>
    </citation>
    <scope>NUCLEOTIDE SEQUENCE [LARGE SCALE GENOMIC DNA]</scope>
    <source>
        <strain evidence="4">type strain: KCTC 22618</strain>
    </source>
</reference>
<keyword evidence="1" id="KW-1133">Transmembrane helix</keyword>
<organism evidence="3 4">
    <name type="scientific">Tenacibaculum jejuense</name>
    <dbReference type="NCBI Taxonomy" id="584609"/>
    <lineage>
        <taxon>Bacteria</taxon>
        <taxon>Pseudomonadati</taxon>
        <taxon>Bacteroidota</taxon>
        <taxon>Flavobacteriia</taxon>
        <taxon>Flavobacteriales</taxon>
        <taxon>Flavobacteriaceae</taxon>
        <taxon>Tenacibaculum</taxon>
    </lineage>
</organism>
<dbReference type="Proteomes" id="UP000215214">
    <property type="component" value="Chromosome TJEJU"/>
</dbReference>
<proteinExistence type="predicted"/>
<keyword evidence="1" id="KW-0812">Transmembrane</keyword>
<keyword evidence="4" id="KW-1185">Reference proteome</keyword>
<feature type="transmembrane region" description="Helical" evidence="1">
    <location>
        <begin position="51"/>
        <end position="72"/>
    </location>
</feature>
<dbReference type="GO" id="GO:0004175">
    <property type="term" value="F:endopeptidase activity"/>
    <property type="evidence" value="ECO:0007669"/>
    <property type="project" value="UniProtKB-ARBA"/>
</dbReference>
<dbReference type="InterPro" id="IPR003675">
    <property type="entry name" value="Rce1/LyrA-like_dom"/>
</dbReference>
<sequence>MSLNIMNTTIQTKTKQKSDLKKSLNYILLVLIVSWAIGFTIYNLLDTSTSIIIRAVSELSLAIMPALLAIIINKREGGNWKSLNFFKSSVKGIFLAILIPLVYVSIDFFIQISLGFRTSPDWSILGTFPKNAALLLFGYLAMTILVMGEEIGWRGYLQDKLFNSYGKFKGVFILGFVWGIWHLPAALQGYNFQHYPYIEAFITYPLICIASSIIIAYIGFNKHSIFIAAFFHAANNHFKVTVLSTTEVIDNFNFMLISNFVCIDLILIFGFLYWKKIKKQERLEK</sequence>
<gene>
    <name evidence="3" type="ORF">TJEJU_1194</name>
</gene>
<evidence type="ECO:0000313" key="4">
    <source>
        <dbReference type="Proteomes" id="UP000215214"/>
    </source>
</evidence>